<dbReference type="NCBIfam" id="NF009326">
    <property type="entry name" value="PRK12681.1"/>
    <property type="match status" value="1"/>
</dbReference>
<dbReference type="PRINTS" id="PR00039">
    <property type="entry name" value="HTHLYSR"/>
</dbReference>
<dbReference type="PANTHER" id="PTHR30126">
    <property type="entry name" value="HTH-TYPE TRANSCRIPTIONAL REGULATOR"/>
    <property type="match status" value="1"/>
</dbReference>
<name>A0A0F9W2N7_9ZZZZ</name>
<dbReference type="AlphaFoldDB" id="A0A0F9W2N7"/>
<sequence>MKLQQLRYIWEVSRHGFSVSTAAQRLHTSQSGMSKQILALEEELGLKIFLRNGKHLVGMTEAGQAIMKTAGEVLQRTDNIRRMAAEFCDDSSGSLVIATTHTQSRYVLPPVISAFIKKYPDVSLQLHQGTPHQIAEMAAKGAADFAIATEAMENFSDLMMMPCYRWNRAVLVPRGHPLATLERLTLADVAAYPLVTYVIGFTGRSRLDDAFAAQGLDPRVVFTAVDADVIKTYVRLGLGVGIIANMAYDAHRDSDLIALNASDLFDYSVTRIGFRRGTLLRAYMIDFMRMFAGNETGPGVEEVIQCQSQSDIDRLFANTVLPELNSMPDITQ</sequence>
<evidence type="ECO:0000256" key="2">
    <source>
        <dbReference type="ARBA" id="ARBA00023015"/>
    </source>
</evidence>
<dbReference type="EMBL" id="LAZR01000004">
    <property type="protein sequence ID" value="KKO10600.1"/>
    <property type="molecule type" value="Genomic_DNA"/>
</dbReference>
<accession>A0A0F9W2N7</accession>
<evidence type="ECO:0000256" key="1">
    <source>
        <dbReference type="ARBA" id="ARBA00009437"/>
    </source>
</evidence>
<evidence type="ECO:0000259" key="5">
    <source>
        <dbReference type="PROSITE" id="PS50931"/>
    </source>
</evidence>
<dbReference type="PROSITE" id="PS50931">
    <property type="entry name" value="HTH_LYSR"/>
    <property type="match status" value="1"/>
</dbReference>
<reference evidence="6" key="1">
    <citation type="journal article" date="2015" name="Nature">
        <title>Complex archaea that bridge the gap between prokaryotes and eukaryotes.</title>
        <authorList>
            <person name="Spang A."/>
            <person name="Saw J.H."/>
            <person name="Jorgensen S.L."/>
            <person name="Zaremba-Niedzwiedzka K."/>
            <person name="Martijn J."/>
            <person name="Lind A.E."/>
            <person name="van Eijk R."/>
            <person name="Schleper C."/>
            <person name="Guy L."/>
            <person name="Ettema T.J."/>
        </authorList>
    </citation>
    <scope>NUCLEOTIDE SEQUENCE</scope>
</reference>
<feature type="domain" description="HTH lysR-type" evidence="5">
    <location>
        <begin position="1"/>
        <end position="59"/>
    </location>
</feature>
<dbReference type="InterPro" id="IPR005119">
    <property type="entry name" value="LysR_subst-bd"/>
</dbReference>
<comment type="caution">
    <text evidence="6">The sequence shown here is derived from an EMBL/GenBank/DDBJ whole genome shotgun (WGS) entry which is preliminary data.</text>
</comment>
<dbReference type="Pfam" id="PF03466">
    <property type="entry name" value="LysR_substrate"/>
    <property type="match status" value="1"/>
</dbReference>
<dbReference type="Gene3D" id="1.10.10.10">
    <property type="entry name" value="Winged helix-like DNA-binding domain superfamily/Winged helix DNA-binding domain"/>
    <property type="match status" value="1"/>
</dbReference>
<evidence type="ECO:0000256" key="3">
    <source>
        <dbReference type="ARBA" id="ARBA00023125"/>
    </source>
</evidence>
<keyword evidence="4" id="KW-0804">Transcription</keyword>
<dbReference type="PANTHER" id="PTHR30126:SF6">
    <property type="entry name" value="HTH-TYPE TRANSCRIPTIONAL REGULATOR CYSB-RELATED"/>
    <property type="match status" value="1"/>
</dbReference>
<dbReference type="GO" id="GO:0019344">
    <property type="term" value="P:cysteine biosynthetic process"/>
    <property type="evidence" value="ECO:0007669"/>
    <property type="project" value="TreeGrafter"/>
</dbReference>
<keyword evidence="3" id="KW-0238">DNA-binding</keyword>
<dbReference type="SUPFAM" id="SSF46785">
    <property type="entry name" value="Winged helix' DNA-binding domain"/>
    <property type="match status" value="1"/>
</dbReference>
<dbReference type="GO" id="GO:0003700">
    <property type="term" value="F:DNA-binding transcription factor activity"/>
    <property type="evidence" value="ECO:0007669"/>
    <property type="project" value="InterPro"/>
</dbReference>
<dbReference type="Pfam" id="PF00126">
    <property type="entry name" value="HTH_1"/>
    <property type="match status" value="1"/>
</dbReference>
<gene>
    <name evidence="6" type="ORF">LCGC14_0020800</name>
</gene>
<dbReference type="NCBIfam" id="NF009327">
    <property type="entry name" value="PRK12684.1"/>
    <property type="match status" value="1"/>
</dbReference>
<dbReference type="CDD" id="cd08413">
    <property type="entry name" value="PBP2_CysB_like"/>
    <property type="match status" value="1"/>
</dbReference>
<keyword evidence="2" id="KW-0805">Transcription regulation</keyword>
<protein>
    <recommendedName>
        <fullName evidence="5">HTH lysR-type domain-containing protein</fullName>
    </recommendedName>
</protein>
<dbReference type="GO" id="GO:0000976">
    <property type="term" value="F:transcription cis-regulatory region binding"/>
    <property type="evidence" value="ECO:0007669"/>
    <property type="project" value="TreeGrafter"/>
</dbReference>
<dbReference type="InterPro" id="IPR000847">
    <property type="entry name" value="LysR_HTH_N"/>
</dbReference>
<organism evidence="6">
    <name type="scientific">marine sediment metagenome</name>
    <dbReference type="NCBI Taxonomy" id="412755"/>
    <lineage>
        <taxon>unclassified sequences</taxon>
        <taxon>metagenomes</taxon>
        <taxon>ecological metagenomes</taxon>
    </lineage>
</organism>
<dbReference type="InterPro" id="IPR036390">
    <property type="entry name" value="WH_DNA-bd_sf"/>
</dbReference>
<dbReference type="InterPro" id="IPR037423">
    <property type="entry name" value="CysB_PBP2"/>
</dbReference>
<dbReference type="SUPFAM" id="SSF53850">
    <property type="entry name" value="Periplasmic binding protein-like II"/>
    <property type="match status" value="1"/>
</dbReference>
<evidence type="ECO:0000313" key="6">
    <source>
        <dbReference type="EMBL" id="KKO10600.1"/>
    </source>
</evidence>
<evidence type="ECO:0000256" key="4">
    <source>
        <dbReference type="ARBA" id="ARBA00023163"/>
    </source>
</evidence>
<proteinExistence type="inferred from homology"/>
<dbReference type="Gene3D" id="3.40.190.10">
    <property type="entry name" value="Periplasmic binding protein-like II"/>
    <property type="match status" value="2"/>
</dbReference>
<dbReference type="InterPro" id="IPR036388">
    <property type="entry name" value="WH-like_DNA-bd_sf"/>
</dbReference>
<comment type="similarity">
    <text evidence="1">Belongs to the LysR transcriptional regulatory family.</text>
</comment>